<dbReference type="Proteomes" id="UP000631114">
    <property type="component" value="Unassembled WGS sequence"/>
</dbReference>
<protein>
    <submittedName>
        <fullName evidence="1">Uncharacterized protein</fullName>
    </submittedName>
</protein>
<sequence length="268" mass="29516">MAGRTQQTGECSNPSPMNWSSLFGNSSSNLYDNGNLEWIETDLEQDVVEVPDDILDEGCERTLERTWKTKASYEISTDKDIFYFKFLEEDDRKMALEGGPLLIAALDQEGYKLGSKQNWQTSSLGSLPKKKNNRLDFAKVCIEVPVNAKYPDCLRFNLCNGNIAEVGVEYLWLPATCTICEKIGHKDDNCPSNANSASNANNAGNTSGARTAANTIGEGKCKNQHNNGVVDNHVVSNSAQVPNSVAYEPDSRKQLTICGQCRRSIPYG</sequence>
<evidence type="ECO:0000313" key="1">
    <source>
        <dbReference type="EMBL" id="KAF9595518.1"/>
    </source>
</evidence>
<evidence type="ECO:0000313" key="2">
    <source>
        <dbReference type="Proteomes" id="UP000631114"/>
    </source>
</evidence>
<organism evidence="1 2">
    <name type="scientific">Coptis chinensis</name>
    <dbReference type="NCBI Taxonomy" id="261450"/>
    <lineage>
        <taxon>Eukaryota</taxon>
        <taxon>Viridiplantae</taxon>
        <taxon>Streptophyta</taxon>
        <taxon>Embryophyta</taxon>
        <taxon>Tracheophyta</taxon>
        <taxon>Spermatophyta</taxon>
        <taxon>Magnoliopsida</taxon>
        <taxon>Ranunculales</taxon>
        <taxon>Ranunculaceae</taxon>
        <taxon>Coptidoideae</taxon>
        <taxon>Coptis</taxon>
    </lineage>
</organism>
<dbReference type="PANTHER" id="PTHR31286:SF180">
    <property type="entry name" value="OS10G0362600 PROTEIN"/>
    <property type="match status" value="1"/>
</dbReference>
<keyword evidence="2" id="KW-1185">Reference proteome</keyword>
<accession>A0A835HCA6</accession>
<dbReference type="InterPro" id="IPR040256">
    <property type="entry name" value="At4g02000-like"/>
</dbReference>
<dbReference type="AlphaFoldDB" id="A0A835HCA6"/>
<dbReference type="PANTHER" id="PTHR31286">
    <property type="entry name" value="GLYCINE-RICH CELL WALL STRUCTURAL PROTEIN 1.8-LIKE"/>
    <property type="match status" value="1"/>
</dbReference>
<gene>
    <name evidence="1" type="ORF">IFM89_000606</name>
</gene>
<comment type="caution">
    <text evidence="1">The sequence shown here is derived from an EMBL/GenBank/DDBJ whole genome shotgun (WGS) entry which is preliminary data.</text>
</comment>
<reference evidence="1 2" key="1">
    <citation type="submission" date="2020-10" db="EMBL/GenBank/DDBJ databases">
        <title>The Coptis chinensis genome and diversification of protoberbering-type alkaloids.</title>
        <authorList>
            <person name="Wang B."/>
            <person name="Shu S."/>
            <person name="Song C."/>
            <person name="Liu Y."/>
        </authorList>
    </citation>
    <scope>NUCLEOTIDE SEQUENCE [LARGE SCALE GENOMIC DNA]</scope>
    <source>
        <strain evidence="1">HL-2020</strain>
        <tissue evidence="1">Leaf</tissue>
    </source>
</reference>
<dbReference type="EMBL" id="JADFTS010000007">
    <property type="protein sequence ID" value="KAF9595518.1"/>
    <property type="molecule type" value="Genomic_DNA"/>
</dbReference>
<proteinExistence type="predicted"/>
<dbReference type="OrthoDB" id="1110037at2759"/>
<name>A0A835HCA6_9MAGN</name>